<comment type="caution">
    <text evidence="1">The sequence shown here is derived from an EMBL/GenBank/DDBJ whole genome shotgun (WGS) entry which is preliminary data.</text>
</comment>
<dbReference type="PANTHER" id="PTHR19959:SF119">
    <property type="entry name" value="FUNGAL LIPASE-LIKE DOMAIN-CONTAINING PROTEIN"/>
    <property type="match status" value="1"/>
</dbReference>
<dbReference type="Proteomes" id="UP001333996">
    <property type="component" value="Unassembled WGS sequence"/>
</dbReference>
<dbReference type="Pfam" id="PF13424">
    <property type="entry name" value="TPR_12"/>
    <property type="match status" value="1"/>
</dbReference>
<dbReference type="InterPro" id="IPR019734">
    <property type="entry name" value="TPR_rpt"/>
</dbReference>
<keyword evidence="2" id="KW-1185">Reference proteome</keyword>
<dbReference type="PANTHER" id="PTHR19959">
    <property type="entry name" value="KINESIN LIGHT CHAIN"/>
    <property type="match status" value="1"/>
</dbReference>
<evidence type="ECO:0000313" key="1">
    <source>
        <dbReference type="EMBL" id="MED7823216.1"/>
    </source>
</evidence>
<protein>
    <submittedName>
        <fullName evidence="1">Tetratricopeptide repeat protein</fullName>
    </submittedName>
</protein>
<evidence type="ECO:0000313" key="2">
    <source>
        <dbReference type="Proteomes" id="UP001333996"/>
    </source>
</evidence>
<gene>
    <name evidence="1" type="ORF">VXC91_14785</name>
</gene>
<reference evidence="1" key="1">
    <citation type="submission" date="2024-01" db="EMBL/GenBank/DDBJ databases">
        <title>First draft genome sequence data of TA4-1, the type strain of Gram-positive actinobacterium Streptomyces chiangmaiensis.</title>
        <authorList>
            <person name="Yasawong M."/>
            <person name="Nantapong N."/>
        </authorList>
    </citation>
    <scope>NUCLEOTIDE SEQUENCE</scope>
    <source>
        <strain evidence="1">TA4-1</strain>
    </source>
</reference>
<dbReference type="InterPro" id="IPR011990">
    <property type="entry name" value="TPR-like_helical_dom_sf"/>
</dbReference>
<name>A0ABU7FGW8_9ACTN</name>
<dbReference type="InterPro" id="IPR027417">
    <property type="entry name" value="P-loop_NTPase"/>
</dbReference>
<organism evidence="1 2">
    <name type="scientific">Streptomyces chiangmaiensis</name>
    <dbReference type="NCBI Taxonomy" id="766497"/>
    <lineage>
        <taxon>Bacteria</taxon>
        <taxon>Bacillati</taxon>
        <taxon>Actinomycetota</taxon>
        <taxon>Actinomycetes</taxon>
        <taxon>Kitasatosporales</taxon>
        <taxon>Streptomycetaceae</taxon>
        <taxon>Streptomyces</taxon>
    </lineage>
</organism>
<accession>A0ABU7FGW8</accession>
<proteinExistence type="predicted"/>
<dbReference type="EMBL" id="JAYWVC010000039">
    <property type="protein sequence ID" value="MED7823216.1"/>
    <property type="molecule type" value="Genomic_DNA"/>
</dbReference>
<dbReference type="Gene3D" id="1.25.40.10">
    <property type="entry name" value="Tetratricopeptide repeat domain"/>
    <property type="match status" value="2"/>
</dbReference>
<dbReference type="Gene3D" id="3.40.50.300">
    <property type="entry name" value="P-loop containing nucleotide triphosphate hydrolases"/>
    <property type="match status" value="1"/>
</dbReference>
<dbReference type="SUPFAM" id="SSF48452">
    <property type="entry name" value="TPR-like"/>
    <property type="match status" value="2"/>
</dbReference>
<sequence>MVQVGDTTGDVNIAVSTERVLYQVDTFRLHAPSMTVDQARAQPARLLQARYAVADFAGRRTELERLAAWRDDASTASAFLLHGPGGQGKTRLAAQFARLSQERGWQVFQARHASDPAPPPAEQPSATADGLGEVGPGAGVLLVVDYAERWPTAELLTMLTDATLQQRQTRVLLLARPAGVWWQNLAYHLDRQGLTGDALPLSPLADDPDTDPETLFTKARDRFAAALDFAGGHNVIPPDALREDPGFRQALSVHMAALAAVDAHHSAVSTPLDTPERVSAYLLTRERDHWQTLHANGRVRTTADTLAHAVHTAVLTGAVPYDHGRDALTASRTCTSGQADEVLRDHAVSYPAASPNTFLEPLHPDRLAEDFLALNTPGHNVNGYAPDPWAATAPLHLLAAASPASPGQVAETPVWTRATLTALIATAARWPHIATGPLSSLLTARPELILQADGGALTALADIDHLPTDVLEAVDAHLSEYRQPDLDPGAAALAARLTPHRLATASDTAERARVLRRLEARQWNAGLHHQALATGQQTVEIWRGLAQSHPVAYADLATALSNFGLHLRALGRHAESLAAEQEAVSIRFRFAQADPAVHNPNLAESLVNYSLHLAEAGRHAEALAASERAVHVYRQLVETDPTTYEPGLATALNNLGVILAGAGRPGEAREPTEEAVTIRRRLAQANPAVYEPDLASSLANVSALRSMTGQHEGVLEAVQEAVTIRRRLAQANPAAHGPDLAGDLTNLGVHLAAADRRADALAAAEEAVQVYRQLAESNPAAREPDLAKALHNFSIHLAATGRHEDALDATEEAVTIRRRLAQRIPAAYEPGLARSLGMFARVRVELGRDLLLALEAAEESAEIYRRLALAEPVAYDTDLSIVLDVQADILDRLGRTEEAMRIRPPRP</sequence>
<dbReference type="SUPFAM" id="SSF52540">
    <property type="entry name" value="P-loop containing nucleoside triphosphate hydrolases"/>
    <property type="match status" value="1"/>
</dbReference>
<dbReference type="SMART" id="SM00028">
    <property type="entry name" value="TPR"/>
    <property type="match status" value="4"/>
</dbReference>
<dbReference type="RefSeq" id="WP_329507700.1">
    <property type="nucleotide sequence ID" value="NZ_BAAAYZ010000205.1"/>
</dbReference>